<dbReference type="InterPro" id="IPR026461">
    <property type="entry name" value="Trfase_2_rSAM/seldom_assoc"/>
</dbReference>
<dbReference type="SUPFAM" id="SSF53448">
    <property type="entry name" value="Nucleotide-diphospho-sugar transferases"/>
    <property type="match status" value="1"/>
</dbReference>
<comment type="subcellular location">
    <subcellularLocation>
        <location evidence="1">Cell membrane</location>
    </subcellularLocation>
</comment>
<comment type="caution">
    <text evidence="8">The sequence shown here is derived from an EMBL/GenBank/DDBJ whole genome shotgun (WGS) entry which is preliminary data.</text>
</comment>
<sequence length="236" mass="27038">MISIVIPAYNEEKNIGKLIAYLNEVTIPHKVEIIIVDGGSSDRTAAEAEKAGAKVLRSLKKGRGRQMNLGAEQAKGDVLYFLHSDTFPPETFIDDISLELEKRSSCGCFRLQFDIDHKVLNFYSWFTRFDIDLFRFGDQSLFVKRDLFQKIGGFNESLIVMEDQEIVSRLKDHAQFTIIPKPVHTSARKYERVGVFKLQIIFGLILSLFYIGASQEMLLHFYQNVLRTEFEDGIDS</sequence>
<evidence type="ECO:0000256" key="1">
    <source>
        <dbReference type="ARBA" id="ARBA00004236"/>
    </source>
</evidence>
<keyword evidence="4" id="KW-0808">Transferase</keyword>
<reference evidence="9" key="1">
    <citation type="journal article" date="2019" name="Int. J. Syst. Evol. Microbiol.">
        <title>The Global Catalogue of Microorganisms (GCM) 10K type strain sequencing project: providing services to taxonomists for standard genome sequencing and annotation.</title>
        <authorList>
            <consortium name="The Broad Institute Genomics Platform"/>
            <consortium name="The Broad Institute Genome Sequencing Center for Infectious Disease"/>
            <person name="Wu L."/>
            <person name="Ma J."/>
        </authorList>
    </citation>
    <scope>NUCLEOTIDE SEQUENCE [LARGE SCALE GENOMIC DNA]</scope>
    <source>
        <strain evidence="9">KCTC 52042</strain>
    </source>
</reference>
<dbReference type="PANTHER" id="PTHR43646">
    <property type="entry name" value="GLYCOSYLTRANSFERASE"/>
    <property type="match status" value="1"/>
</dbReference>
<protein>
    <submittedName>
        <fullName evidence="8">TIGR04283 family arsenosugar biosynthesis glycosyltransferase</fullName>
    </submittedName>
</protein>
<dbReference type="EMBL" id="JBHULI010000003">
    <property type="protein sequence ID" value="MFD2531434.1"/>
    <property type="molecule type" value="Genomic_DNA"/>
</dbReference>
<evidence type="ECO:0000313" key="9">
    <source>
        <dbReference type="Proteomes" id="UP001597460"/>
    </source>
</evidence>
<feature type="transmembrane region" description="Helical" evidence="6">
    <location>
        <begin position="195"/>
        <end position="213"/>
    </location>
</feature>
<proteinExistence type="predicted"/>
<evidence type="ECO:0000313" key="8">
    <source>
        <dbReference type="EMBL" id="MFD2531434.1"/>
    </source>
</evidence>
<accession>A0ABW5JFA5</accession>
<dbReference type="Proteomes" id="UP001597460">
    <property type="component" value="Unassembled WGS sequence"/>
</dbReference>
<gene>
    <name evidence="8" type="ORF">ACFSVN_03135</name>
</gene>
<evidence type="ECO:0000256" key="2">
    <source>
        <dbReference type="ARBA" id="ARBA00022475"/>
    </source>
</evidence>
<evidence type="ECO:0000256" key="6">
    <source>
        <dbReference type="SAM" id="Phobius"/>
    </source>
</evidence>
<dbReference type="CDD" id="cd02522">
    <property type="entry name" value="GT_2_like_a"/>
    <property type="match status" value="1"/>
</dbReference>
<organism evidence="8 9">
    <name type="scientific">Gracilimonas halophila</name>
    <dbReference type="NCBI Taxonomy" id="1834464"/>
    <lineage>
        <taxon>Bacteria</taxon>
        <taxon>Pseudomonadati</taxon>
        <taxon>Balneolota</taxon>
        <taxon>Balneolia</taxon>
        <taxon>Balneolales</taxon>
        <taxon>Balneolaceae</taxon>
        <taxon>Gracilimonas</taxon>
    </lineage>
</organism>
<dbReference type="Gene3D" id="3.90.550.10">
    <property type="entry name" value="Spore Coat Polysaccharide Biosynthesis Protein SpsA, Chain A"/>
    <property type="match status" value="1"/>
</dbReference>
<dbReference type="RefSeq" id="WP_390298477.1">
    <property type="nucleotide sequence ID" value="NZ_JBHULI010000003.1"/>
</dbReference>
<keyword evidence="6" id="KW-1133">Transmembrane helix</keyword>
<keyword evidence="9" id="KW-1185">Reference proteome</keyword>
<evidence type="ECO:0000259" key="7">
    <source>
        <dbReference type="Pfam" id="PF00535"/>
    </source>
</evidence>
<evidence type="ECO:0000256" key="3">
    <source>
        <dbReference type="ARBA" id="ARBA00022676"/>
    </source>
</evidence>
<keyword evidence="6" id="KW-0812">Transmembrane</keyword>
<keyword evidence="5 6" id="KW-0472">Membrane</keyword>
<dbReference type="Pfam" id="PF00535">
    <property type="entry name" value="Glycos_transf_2"/>
    <property type="match status" value="1"/>
</dbReference>
<keyword evidence="2" id="KW-1003">Cell membrane</keyword>
<evidence type="ECO:0000256" key="5">
    <source>
        <dbReference type="ARBA" id="ARBA00023136"/>
    </source>
</evidence>
<dbReference type="InterPro" id="IPR001173">
    <property type="entry name" value="Glyco_trans_2-like"/>
</dbReference>
<name>A0ABW5JFA5_9BACT</name>
<feature type="domain" description="Glycosyltransferase 2-like" evidence="7">
    <location>
        <begin position="3"/>
        <end position="109"/>
    </location>
</feature>
<dbReference type="NCBIfam" id="TIGR04283">
    <property type="entry name" value="glyco_like_mftF"/>
    <property type="match status" value="1"/>
</dbReference>
<keyword evidence="3" id="KW-0328">Glycosyltransferase</keyword>
<dbReference type="PANTHER" id="PTHR43646:SF2">
    <property type="entry name" value="GLYCOSYLTRANSFERASE 2-LIKE DOMAIN-CONTAINING PROTEIN"/>
    <property type="match status" value="1"/>
</dbReference>
<evidence type="ECO:0000256" key="4">
    <source>
        <dbReference type="ARBA" id="ARBA00022679"/>
    </source>
</evidence>
<dbReference type="InterPro" id="IPR029044">
    <property type="entry name" value="Nucleotide-diphossugar_trans"/>
</dbReference>